<organism evidence="3 4">
    <name type="scientific">Steinernema carpocapsae</name>
    <name type="common">Entomopathogenic nematode</name>
    <dbReference type="NCBI Taxonomy" id="34508"/>
    <lineage>
        <taxon>Eukaryota</taxon>
        <taxon>Metazoa</taxon>
        <taxon>Ecdysozoa</taxon>
        <taxon>Nematoda</taxon>
        <taxon>Chromadorea</taxon>
        <taxon>Rhabditida</taxon>
        <taxon>Tylenchina</taxon>
        <taxon>Panagrolaimomorpha</taxon>
        <taxon>Strongyloidoidea</taxon>
        <taxon>Steinernematidae</taxon>
        <taxon>Steinernema</taxon>
    </lineage>
</organism>
<dbReference type="EMBL" id="AZBU02000002">
    <property type="protein sequence ID" value="TKR92738.1"/>
    <property type="molecule type" value="Genomic_DNA"/>
</dbReference>
<evidence type="ECO:0000256" key="1">
    <source>
        <dbReference type="ARBA" id="ARBA00005647"/>
    </source>
</evidence>
<evidence type="ECO:0000313" key="3">
    <source>
        <dbReference type="EMBL" id="TKR92738.1"/>
    </source>
</evidence>
<reference evidence="3 4" key="1">
    <citation type="journal article" date="2015" name="Genome Biol.">
        <title>Comparative genomics of Steinernema reveals deeply conserved gene regulatory networks.</title>
        <authorList>
            <person name="Dillman A.R."/>
            <person name="Macchietto M."/>
            <person name="Porter C.F."/>
            <person name="Rogers A."/>
            <person name="Williams B."/>
            <person name="Antoshechkin I."/>
            <person name="Lee M.M."/>
            <person name="Goodwin Z."/>
            <person name="Lu X."/>
            <person name="Lewis E.E."/>
            <person name="Goodrich-Blair H."/>
            <person name="Stock S.P."/>
            <person name="Adams B.J."/>
            <person name="Sternberg P.W."/>
            <person name="Mortazavi A."/>
        </authorList>
    </citation>
    <scope>NUCLEOTIDE SEQUENCE [LARGE SCALE GENOMIC DNA]</scope>
    <source>
        <strain evidence="3 4">ALL</strain>
    </source>
</reference>
<proteinExistence type="inferred from homology"/>
<dbReference type="OrthoDB" id="5857800at2759"/>
<keyword evidence="4" id="KW-1185">Reference proteome</keyword>
<evidence type="ECO:0000259" key="2">
    <source>
        <dbReference type="Pfam" id="PF01246"/>
    </source>
</evidence>
<comment type="similarity">
    <text evidence="1">Belongs to the eukaryotic ribosomal protein eL24 family.</text>
</comment>
<dbReference type="SUPFAM" id="SSF57716">
    <property type="entry name" value="Glucocorticoid receptor-like (DNA-binding domain)"/>
    <property type="match status" value="1"/>
</dbReference>
<dbReference type="Gene3D" id="2.30.170.20">
    <property type="entry name" value="Ribosomal protein L24e"/>
    <property type="match status" value="1"/>
</dbReference>
<feature type="domain" description="Large ribosomal subunit protein eL24-related N-terminal" evidence="2">
    <location>
        <begin position="1"/>
        <end position="49"/>
    </location>
</feature>
<dbReference type="AlphaFoldDB" id="A0A4U5P908"/>
<dbReference type="Proteomes" id="UP000298663">
    <property type="component" value="Unassembled WGS sequence"/>
</dbReference>
<dbReference type="STRING" id="34508.A0A4U5P908"/>
<dbReference type="InterPro" id="IPR000988">
    <property type="entry name" value="Ribosomal_eL24-rel_N"/>
</dbReference>
<sequence length="74" mass="8163">MKLETCVYSGYKIHPGHGKRLIRADGKVQIYLNKKCQRASWALKRNPVRSAGLCCTAASTRRESTPMTTPPSAA</sequence>
<gene>
    <name evidence="3" type="ORF">L596_007331</name>
</gene>
<evidence type="ECO:0000313" key="4">
    <source>
        <dbReference type="Proteomes" id="UP000298663"/>
    </source>
</evidence>
<accession>A0A4U5P908</accession>
<reference evidence="3 4" key="2">
    <citation type="journal article" date="2019" name="G3 (Bethesda)">
        <title>Hybrid Assembly of the Genome of the Entomopathogenic Nematode Steinernema carpocapsae Identifies the X-Chromosome.</title>
        <authorList>
            <person name="Serra L."/>
            <person name="Macchietto M."/>
            <person name="Macias-Munoz A."/>
            <person name="McGill C.J."/>
            <person name="Rodriguez I.M."/>
            <person name="Rodriguez B."/>
            <person name="Murad R."/>
            <person name="Mortazavi A."/>
        </authorList>
    </citation>
    <scope>NUCLEOTIDE SEQUENCE [LARGE SCALE GENOMIC DNA]</scope>
    <source>
        <strain evidence="3 4">ALL</strain>
    </source>
</reference>
<comment type="caution">
    <text evidence="3">The sequence shown here is derived from an EMBL/GenBank/DDBJ whole genome shotgun (WGS) entry which is preliminary data.</text>
</comment>
<dbReference type="InterPro" id="IPR038630">
    <property type="entry name" value="L24e/L24_sf"/>
</dbReference>
<dbReference type="CDD" id="cd00472">
    <property type="entry name" value="Ribosomal_L24e_L24"/>
    <property type="match status" value="1"/>
</dbReference>
<protein>
    <recommendedName>
        <fullName evidence="2">Large ribosomal subunit protein eL24-related N-terminal domain-containing protein</fullName>
    </recommendedName>
</protein>
<name>A0A4U5P908_STECR</name>
<dbReference type="Pfam" id="PF01246">
    <property type="entry name" value="Ribosomal_L24e"/>
    <property type="match status" value="1"/>
</dbReference>